<dbReference type="RefSeq" id="WP_081022126.1">
    <property type="nucleotide sequence ID" value="NZ_BAABXM010000001.1"/>
</dbReference>
<dbReference type="GO" id="GO:0005829">
    <property type="term" value="C:cytosol"/>
    <property type="evidence" value="ECO:0007669"/>
    <property type="project" value="TreeGrafter"/>
</dbReference>
<dbReference type="GO" id="GO:0003677">
    <property type="term" value="F:DNA binding"/>
    <property type="evidence" value="ECO:0007669"/>
    <property type="project" value="UniProtKB-KW"/>
</dbReference>
<dbReference type="EMBL" id="CZAU01000014">
    <property type="protein sequence ID" value="CUP54230.1"/>
    <property type="molecule type" value="Genomic_DNA"/>
</dbReference>
<dbReference type="Proteomes" id="UP000095564">
    <property type="component" value="Unassembled WGS sequence"/>
</dbReference>
<dbReference type="InterPro" id="IPR010982">
    <property type="entry name" value="Lambda_DNA-bd_dom_sf"/>
</dbReference>
<dbReference type="GO" id="GO:0003700">
    <property type="term" value="F:DNA-binding transcription factor activity"/>
    <property type="evidence" value="ECO:0007669"/>
    <property type="project" value="TreeGrafter"/>
</dbReference>
<dbReference type="SUPFAM" id="SSF47413">
    <property type="entry name" value="lambda repressor-like DNA-binding domains"/>
    <property type="match status" value="1"/>
</dbReference>
<accession>A0A174P5T6</accession>
<dbReference type="CDD" id="cd00093">
    <property type="entry name" value="HTH_XRE"/>
    <property type="match status" value="1"/>
</dbReference>
<name>A0A174P5T6_ANAHA</name>
<dbReference type="SMART" id="SM00530">
    <property type="entry name" value="HTH_XRE"/>
    <property type="match status" value="1"/>
</dbReference>
<dbReference type="PANTHER" id="PTHR46797">
    <property type="entry name" value="HTH-TYPE TRANSCRIPTIONAL REGULATOR"/>
    <property type="match status" value="1"/>
</dbReference>
<dbReference type="Pfam" id="PF01381">
    <property type="entry name" value="HTH_3"/>
    <property type="match status" value="1"/>
</dbReference>
<evidence type="ECO:0000313" key="5">
    <source>
        <dbReference type="Proteomes" id="UP000095564"/>
    </source>
</evidence>
<gene>
    <name evidence="3" type="ORF">ERS852425_00935</name>
    <name evidence="4" type="ORF">ERS852520_01591</name>
</gene>
<organism evidence="4 5">
    <name type="scientific">Anaerostipes hadrus</name>
    <dbReference type="NCBI Taxonomy" id="649756"/>
    <lineage>
        <taxon>Bacteria</taxon>
        <taxon>Bacillati</taxon>
        <taxon>Bacillota</taxon>
        <taxon>Clostridia</taxon>
        <taxon>Lachnospirales</taxon>
        <taxon>Lachnospiraceae</taxon>
        <taxon>Anaerostipes</taxon>
    </lineage>
</organism>
<dbReference type="EMBL" id="CYXT01000005">
    <property type="protein sequence ID" value="CUM83942.1"/>
    <property type="molecule type" value="Genomic_DNA"/>
</dbReference>
<dbReference type="InterPro" id="IPR050807">
    <property type="entry name" value="TransReg_Diox_bact_type"/>
</dbReference>
<evidence type="ECO:0000313" key="6">
    <source>
        <dbReference type="Proteomes" id="UP000095598"/>
    </source>
</evidence>
<dbReference type="PANTHER" id="PTHR46797:SF1">
    <property type="entry name" value="METHYLPHOSPHONATE SYNTHASE"/>
    <property type="match status" value="1"/>
</dbReference>
<evidence type="ECO:0000313" key="3">
    <source>
        <dbReference type="EMBL" id="CUM83942.1"/>
    </source>
</evidence>
<proteinExistence type="predicted"/>
<keyword evidence="1" id="KW-0238">DNA-binding</keyword>
<evidence type="ECO:0000259" key="2">
    <source>
        <dbReference type="PROSITE" id="PS50943"/>
    </source>
</evidence>
<feature type="domain" description="HTH cro/C1-type" evidence="2">
    <location>
        <begin position="17"/>
        <end position="71"/>
    </location>
</feature>
<evidence type="ECO:0000256" key="1">
    <source>
        <dbReference type="ARBA" id="ARBA00023125"/>
    </source>
</evidence>
<protein>
    <submittedName>
        <fullName evidence="4">Anaerobic benzoate catabolism transcriptional regulator</fullName>
    </submittedName>
</protein>
<dbReference type="AlphaFoldDB" id="A0A174P5T6"/>
<dbReference type="Gene3D" id="1.10.260.40">
    <property type="entry name" value="lambda repressor-like DNA-binding domains"/>
    <property type="match status" value="1"/>
</dbReference>
<sequence length="116" mass="12711">MGNRVGSQELIQLGERVRQKRKDCHLSQETLAEKVGISVNTVSRIEGGQAAISIEIFVKLVEVLGADANELLGKNPEGDRNPAHKMVSRVLNLQPKEQKIVIQTISALMDGIEGIR</sequence>
<reference evidence="5 6" key="1">
    <citation type="submission" date="2015-09" db="EMBL/GenBank/DDBJ databases">
        <authorList>
            <consortium name="Pathogen Informatics"/>
        </authorList>
    </citation>
    <scope>NUCLEOTIDE SEQUENCE [LARGE SCALE GENOMIC DNA]</scope>
    <source>
        <strain evidence="3 6">2789STDY5608868</strain>
        <strain evidence="4 5">2789STDY5834908</strain>
    </source>
</reference>
<dbReference type="Proteomes" id="UP000095598">
    <property type="component" value="Unassembled WGS sequence"/>
</dbReference>
<dbReference type="PROSITE" id="PS50943">
    <property type="entry name" value="HTH_CROC1"/>
    <property type="match status" value="1"/>
</dbReference>
<evidence type="ECO:0000313" key="4">
    <source>
        <dbReference type="EMBL" id="CUP54230.1"/>
    </source>
</evidence>
<dbReference type="InterPro" id="IPR001387">
    <property type="entry name" value="Cro/C1-type_HTH"/>
</dbReference>
<dbReference type="OrthoDB" id="6386941at2"/>